<organism evidence="8 9">
    <name type="scientific">Sporomusa silvacetica DSM 10669</name>
    <dbReference type="NCBI Taxonomy" id="1123289"/>
    <lineage>
        <taxon>Bacteria</taxon>
        <taxon>Bacillati</taxon>
        <taxon>Bacillota</taxon>
        <taxon>Negativicutes</taxon>
        <taxon>Selenomonadales</taxon>
        <taxon>Sporomusaceae</taxon>
        <taxon>Sporomusa</taxon>
    </lineage>
</organism>
<dbReference type="Gene3D" id="3.40.50.2300">
    <property type="match status" value="1"/>
</dbReference>
<reference evidence="8" key="1">
    <citation type="submission" date="2024-05" db="EMBL/GenBank/DDBJ databases">
        <title>Isolation and characterization of Sporomusa carbonis sp. nov., a carboxydotrophic hydrogenogen in the genus of Sporomusa isolated from a charcoal burning pile.</title>
        <authorList>
            <person name="Boeer T."/>
            <person name="Rosenbaum F."/>
            <person name="Eysell L."/>
            <person name="Mueller V."/>
            <person name="Daniel R."/>
            <person name="Poehlein A."/>
        </authorList>
    </citation>
    <scope>NUCLEOTIDE SEQUENCE [LARGE SCALE GENOMIC DNA]</scope>
    <source>
        <strain evidence="8">DSM 10669</strain>
    </source>
</reference>
<feature type="domain" description="OmpR/PhoB-type" evidence="7">
    <location>
        <begin position="147"/>
        <end position="246"/>
    </location>
</feature>
<dbReference type="EMBL" id="CP155573">
    <property type="protein sequence ID" value="XFO67506.1"/>
    <property type="molecule type" value="Genomic_DNA"/>
</dbReference>
<proteinExistence type="predicted"/>
<evidence type="ECO:0000256" key="2">
    <source>
        <dbReference type="ARBA" id="ARBA00023125"/>
    </source>
</evidence>
<keyword evidence="2 5" id="KW-0238">DNA-binding</keyword>
<gene>
    <name evidence="8" type="primary">walR_2</name>
    <name evidence="8" type="ORF">SPSIL_037050</name>
</gene>
<keyword evidence="4" id="KW-0597">Phosphoprotein</keyword>
<dbReference type="PANTHER" id="PTHR48111">
    <property type="entry name" value="REGULATOR OF RPOS"/>
    <property type="match status" value="1"/>
</dbReference>
<evidence type="ECO:0000256" key="3">
    <source>
        <dbReference type="ARBA" id="ARBA00023163"/>
    </source>
</evidence>
<accession>A0ABZ3IPA0</accession>
<dbReference type="SMART" id="SM00862">
    <property type="entry name" value="Trans_reg_C"/>
    <property type="match status" value="1"/>
</dbReference>
<name>A0ABZ3IPA0_9FIRM</name>
<evidence type="ECO:0000256" key="1">
    <source>
        <dbReference type="ARBA" id="ARBA00023015"/>
    </source>
</evidence>
<keyword evidence="3" id="KW-0804">Transcription</keyword>
<dbReference type="Gene3D" id="6.10.250.690">
    <property type="match status" value="1"/>
</dbReference>
<keyword evidence="9" id="KW-1185">Reference proteome</keyword>
<dbReference type="PANTHER" id="PTHR48111:SF50">
    <property type="entry name" value="KDP OPERON TRANSCRIPTIONAL REGULATORY PROTEIN KDPE"/>
    <property type="match status" value="1"/>
</dbReference>
<dbReference type="InterPro" id="IPR036388">
    <property type="entry name" value="WH-like_DNA-bd_sf"/>
</dbReference>
<feature type="modified residue" description="4-aspartylphosphate" evidence="4">
    <location>
        <position position="70"/>
    </location>
</feature>
<dbReference type="Pfam" id="PF00486">
    <property type="entry name" value="Trans_reg_C"/>
    <property type="match status" value="1"/>
</dbReference>
<evidence type="ECO:0000259" key="6">
    <source>
        <dbReference type="PROSITE" id="PS50110"/>
    </source>
</evidence>
<keyword evidence="1" id="KW-0805">Transcription regulation</keyword>
<dbReference type="PROSITE" id="PS51755">
    <property type="entry name" value="OMPR_PHOB"/>
    <property type="match status" value="1"/>
</dbReference>
<dbReference type="InterPro" id="IPR016032">
    <property type="entry name" value="Sig_transdc_resp-reg_C-effctor"/>
</dbReference>
<dbReference type="SUPFAM" id="SSF52172">
    <property type="entry name" value="CheY-like"/>
    <property type="match status" value="1"/>
</dbReference>
<feature type="DNA-binding region" description="OmpR/PhoB-type" evidence="5">
    <location>
        <begin position="147"/>
        <end position="246"/>
    </location>
</feature>
<dbReference type="SUPFAM" id="SSF46894">
    <property type="entry name" value="C-terminal effector domain of the bipartite response regulators"/>
    <property type="match status" value="1"/>
</dbReference>
<feature type="domain" description="Response regulatory" evidence="6">
    <location>
        <begin position="21"/>
        <end position="134"/>
    </location>
</feature>
<dbReference type="PROSITE" id="PS50110">
    <property type="entry name" value="RESPONSE_REGULATORY"/>
    <property type="match status" value="1"/>
</dbReference>
<dbReference type="SMART" id="SM00448">
    <property type="entry name" value="REC"/>
    <property type="match status" value="1"/>
</dbReference>
<dbReference type="InterPro" id="IPR001789">
    <property type="entry name" value="Sig_transdc_resp-reg_receiver"/>
</dbReference>
<dbReference type="CDD" id="cd00383">
    <property type="entry name" value="trans_reg_C"/>
    <property type="match status" value="1"/>
</dbReference>
<dbReference type="InterPro" id="IPR039420">
    <property type="entry name" value="WalR-like"/>
</dbReference>
<dbReference type="InterPro" id="IPR001867">
    <property type="entry name" value="OmpR/PhoB-type_DNA-bd"/>
</dbReference>
<evidence type="ECO:0000259" key="7">
    <source>
        <dbReference type="PROSITE" id="PS51755"/>
    </source>
</evidence>
<evidence type="ECO:0000313" key="8">
    <source>
        <dbReference type="EMBL" id="XFO67506.1"/>
    </source>
</evidence>
<protein>
    <submittedName>
        <fullName evidence="8">Transcriptional regulatory protein WalR</fullName>
    </submittedName>
</protein>
<dbReference type="Gene3D" id="1.10.10.10">
    <property type="entry name" value="Winged helix-like DNA-binding domain superfamily/Winged helix DNA-binding domain"/>
    <property type="match status" value="1"/>
</dbReference>
<evidence type="ECO:0000313" key="9">
    <source>
        <dbReference type="Proteomes" id="UP000216752"/>
    </source>
</evidence>
<evidence type="ECO:0000256" key="5">
    <source>
        <dbReference type="PROSITE-ProRule" id="PRU01091"/>
    </source>
</evidence>
<evidence type="ECO:0000256" key="4">
    <source>
        <dbReference type="PROSITE-ProRule" id="PRU00169"/>
    </source>
</evidence>
<sequence length="254" mass="28901">MYLLFQYLNTTVMVISMKKSKIIIIDDEPKILRFISANLKSLGYEPHSFLNGSEALENIDLLDPELILLDLMMPGMDGFTLLKRLRTFSDVPVIILTARGNSTDKVQGLNLGADDYLTKPFSLDELFARVQAVLRRSAKRIANNYLTSEIKNGEVTLNLAQRRVWLGNKELKLTETEYGLFSLLMVNVGKVLTHEQLLSDVWGSEYRDDVEYLRVAIARIRQKIKHADYEGGLIVTYPGVGYMISNKEAEKHQL</sequence>
<dbReference type="Pfam" id="PF00072">
    <property type="entry name" value="Response_reg"/>
    <property type="match status" value="1"/>
</dbReference>
<dbReference type="Proteomes" id="UP000216752">
    <property type="component" value="Chromosome"/>
</dbReference>
<dbReference type="InterPro" id="IPR011006">
    <property type="entry name" value="CheY-like_superfamily"/>
</dbReference>